<reference evidence="2" key="1">
    <citation type="submission" date="2021-05" db="EMBL/GenBank/DDBJ databases">
        <authorList>
            <person name="Alioto T."/>
            <person name="Alioto T."/>
            <person name="Gomez Garrido J."/>
        </authorList>
    </citation>
    <scope>NUCLEOTIDE SEQUENCE</scope>
</reference>
<organism evidence="2">
    <name type="scientific">Cacopsylla melanoneura</name>
    <dbReference type="NCBI Taxonomy" id="428564"/>
    <lineage>
        <taxon>Eukaryota</taxon>
        <taxon>Metazoa</taxon>
        <taxon>Ecdysozoa</taxon>
        <taxon>Arthropoda</taxon>
        <taxon>Hexapoda</taxon>
        <taxon>Insecta</taxon>
        <taxon>Pterygota</taxon>
        <taxon>Neoptera</taxon>
        <taxon>Paraneoptera</taxon>
        <taxon>Hemiptera</taxon>
        <taxon>Sternorrhyncha</taxon>
        <taxon>Psylloidea</taxon>
        <taxon>Psyllidae</taxon>
        <taxon>Psyllinae</taxon>
        <taxon>Cacopsylla</taxon>
    </lineage>
</organism>
<dbReference type="EMBL" id="HBUF01162746">
    <property type="protein sequence ID" value="CAG6650537.1"/>
    <property type="molecule type" value="Transcribed_RNA"/>
</dbReference>
<feature type="compositionally biased region" description="Acidic residues" evidence="1">
    <location>
        <begin position="279"/>
        <end position="294"/>
    </location>
</feature>
<feature type="region of interest" description="Disordered" evidence="1">
    <location>
        <begin position="334"/>
        <end position="354"/>
    </location>
</feature>
<feature type="compositionally biased region" description="Polar residues" evidence="1">
    <location>
        <begin position="205"/>
        <end position="214"/>
    </location>
</feature>
<evidence type="ECO:0000313" key="2">
    <source>
        <dbReference type="EMBL" id="CAG6650537.1"/>
    </source>
</evidence>
<name>A0A8D8W843_9HEMI</name>
<protein>
    <submittedName>
        <fullName evidence="2">Uncharacterized protein</fullName>
    </submittedName>
</protein>
<proteinExistence type="predicted"/>
<dbReference type="AlphaFoldDB" id="A0A8D8W843"/>
<feature type="region of interest" description="Disordered" evidence="1">
    <location>
        <begin position="272"/>
        <end position="304"/>
    </location>
</feature>
<evidence type="ECO:0000256" key="1">
    <source>
        <dbReference type="SAM" id="MobiDB-lite"/>
    </source>
</evidence>
<feature type="region of interest" description="Disordered" evidence="1">
    <location>
        <begin position="205"/>
        <end position="230"/>
    </location>
</feature>
<feature type="compositionally biased region" description="Basic and acidic residues" evidence="1">
    <location>
        <begin position="566"/>
        <end position="575"/>
    </location>
</feature>
<feature type="region of interest" description="Disordered" evidence="1">
    <location>
        <begin position="518"/>
        <end position="594"/>
    </location>
</feature>
<accession>A0A8D8W843</accession>
<feature type="compositionally biased region" description="Polar residues" evidence="1">
    <location>
        <begin position="334"/>
        <end position="348"/>
    </location>
</feature>
<sequence>MRSPKCSTGESLHLLPRAVDRWTALGRFLKDLFNHYIISLCESIPDINDVSSFLSPQMTTLGDLFDIPSTDPFSIGVKQLASDYLPFGWREWQIKSPPALSDVKLDRSRLRFALPTIKLVKLYLPGTTHITDRQFKDMKTALFEVPFSQALITSPSGFSKALSTSEEDYAQFVEKVKPLLKFALSLTEVNRLLAAEEATSMQSQITVTADQSSGAPAIESLSHGRPSTTQVVQAHLDPVSTRLSALEEKLQSFSALETKFDALSQHLLRITQLPGPQPEDQEETEEEYYSDDSEPLSPAASPRYGLVLNPPGTSSSVPLLWAPESAPPECYTSAPSNEVSFDPSTVQQEPDIPEPSPRIREHLAACQLWGQEGWKRVQYKDVESKLKHAGGFQPLLVNHQLANRGRDDFGLRQMERVLANIQYGILAQREAFSQAANSFLAACPGAASMFVQAFTSEQAEFRIASQDLVQYTCGKRCVVISQRREKFIPSDPHIMHLLVNIPPSESYLLAEQELGKCGLPSAPPPKPSGAPKREVPSKFRISGPSRPKHPRQAIPSQPPQRPFHAPRKEIRREGTNYKCPTASGAGKYKQQRRQ</sequence>